<keyword evidence="2 5" id="KW-0812">Transmembrane</keyword>
<feature type="transmembrane region" description="Helical" evidence="5">
    <location>
        <begin position="227"/>
        <end position="252"/>
    </location>
</feature>
<organism evidence="7 8">
    <name type="scientific">Candidatus Kuenenbacteria bacterium CG_4_10_14_3_um_filter_39_14</name>
    <dbReference type="NCBI Taxonomy" id="1974614"/>
    <lineage>
        <taxon>Bacteria</taxon>
        <taxon>Candidatus Kueneniibacteriota</taxon>
    </lineage>
</organism>
<dbReference type="AlphaFoldDB" id="A0A2M7MGA9"/>
<reference evidence="8" key="1">
    <citation type="submission" date="2017-09" db="EMBL/GenBank/DDBJ databases">
        <title>Depth-based differentiation of microbial function through sediment-hosted aquifers and enrichment of novel symbionts in the deep terrestrial subsurface.</title>
        <authorList>
            <person name="Probst A.J."/>
            <person name="Ladd B."/>
            <person name="Jarett J.K."/>
            <person name="Geller-Mcgrath D.E."/>
            <person name="Sieber C.M.K."/>
            <person name="Emerson J.B."/>
            <person name="Anantharaman K."/>
            <person name="Thomas B.C."/>
            <person name="Malmstrom R."/>
            <person name="Stieglmeier M."/>
            <person name="Klingl A."/>
            <person name="Woyke T."/>
            <person name="Ryan C.M."/>
            <person name="Banfield J.F."/>
        </authorList>
    </citation>
    <scope>NUCLEOTIDE SEQUENCE [LARGE SCALE GENOMIC DNA]</scope>
</reference>
<feature type="transmembrane region" description="Helical" evidence="5">
    <location>
        <begin position="66"/>
        <end position="84"/>
    </location>
</feature>
<accession>A0A2M7MGA9</accession>
<dbReference type="InterPro" id="IPR051533">
    <property type="entry name" value="WaaL-like"/>
</dbReference>
<keyword evidence="3 5" id="KW-1133">Transmembrane helix</keyword>
<dbReference type="GO" id="GO:0016020">
    <property type="term" value="C:membrane"/>
    <property type="evidence" value="ECO:0007669"/>
    <property type="project" value="UniProtKB-SubCell"/>
</dbReference>
<evidence type="ECO:0000313" key="8">
    <source>
        <dbReference type="Proteomes" id="UP000230658"/>
    </source>
</evidence>
<dbReference type="Proteomes" id="UP000230658">
    <property type="component" value="Unassembled WGS sequence"/>
</dbReference>
<dbReference type="PANTHER" id="PTHR37422">
    <property type="entry name" value="TEICHURONIC ACID BIOSYNTHESIS PROTEIN TUAE"/>
    <property type="match status" value="1"/>
</dbReference>
<evidence type="ECO:0000259" key="6">
    <source>
        <dbReference type="Pfam" id="PF04932"/>
    </source>
</evidence>
<feature type="transmembrane region" description="Helical" evidence="5">
    <location>
        <begin position="26"/>
        <end position="46"/>
    </location>
</feature>
<evidence type="ECO:0000256" key="3">
    <source>
        <dbReference type="ARBA" id="ARBA00022989"/>
    </source>
</evidence>
<feature type="non-terminal residue" evidence="7">
    <location>
        <position position="1"/>
    </location>
</feature>
<name>A0A2M7MGA9_9BACT</name>
<evidence type="ECO:0000313" key="7">
    <source>
        <dbReference type="EMBL" id="PIX92144.1"/>
    </source>
</evidence>
<comment type="caution">
    <text evidence="7">The sequence shown here is derived from an EMBL/GenBank/DDBJ whole genome shotgun (WGS) entry which is preliminary data.</text>
</comment>
<feature type="transmembrane region" description="Helical" evidence="5">
    <location>
        <begin position="140"/>
        <end position="159"/>
    </location>
</feature>
<dbReference type="InterPro" id="IPR007016">
    <property type="entry name" value="O-antigen_ligase-rel_domated"/>
</dbReference>
<evidence type="ECO:0000256" key="1">
    <source>
        <dbReference type="ARBA" id="ARBA00004141"/>
    </source>
</evidence>
<dbReference type="EMBL" id="PFJV01000083">
    <property type="protein sequence ID" value="PIX92144.1"/>
    <property type="molecule type" value="Genomic_DNA"/>
</dbReference>
<feature type="transmembrane region" description="Helical" evidence="5">
    <location>
        <begin position="112"/>
        <end position="128"/>
    </location>
</feature>
<evidence type="ECO:0000256" key="4">
    <source>
        <dbReference type="ARBA" id="ARBA00023136"/>
    </source>
</evidence>
<comment type="subcellular location">
    <subcellularLocation>
        <location evidence="1">Membrane</location>
        <topology evidence="1">Multi-pass membrane protein</topology>
    </subcellularLocation>
</comment>
<keyword evidence="4 5" id="KW-0472">Membrane</keyword>
<proteinExistence type="predicted"/>
<protein>
    <recommendedName>
        <fullName evidence="6">O-antigen ligase-related domain-containing protein</fullName>
    </recommendedName>
</protein>
<sequence>GWFIVPWLYFVVLIDSLRSKKQVIRLLTALTLSGLGIALVAFGYWANNLLTYDGRLKALYLSPNHLAMFLSPILILSFYLYFCLKKNIHKIILFIVHCSLFAVIYLTYSYGAWLGLLAGFIFLSIIFYRKRTRLNRPKFIFSVLGLIFLIFVSVCLNQAPGQKFQGLVGLSYPSLESRLIIWQSAWTIIKDHPLLGIGPGLFQKYYLDYQSQALPYLEWAVPQPHNLFLAFWLQTGLLGLLGLLWLLVRFFRNFSRPGANSSLKPEIKKGSQLLKYFLLAAMIYLLVHGFIDTTYWKNDLSVIFWLLIALNYRAGRCAC</sequence>
<feature type="transmembrane region" description="Helical" evidence="5">
    <location>
        <begin position="91"/>
        <end position="106"/>
    </location>
</feature>
<feature type="domain" description="O-antigen ligase-related" evidence="6">
    <location>
        <begin position="100"/>
        <end position="243"/>
    </location>
</feature>
<dbReference type="Pfam" id="PF04932">
    <property type="entry name" value="Wzy_C"/>
    <property type="match status" value="1"/>
</dbReference>
<feature type="transmembrane region" description="Helical" evidence="5">
    <location>
        <begin position="273"/>
        <end position="291"/>
    </location>
</feature>
<evidence type="ECO:0000256" key="2">
    <source>
        <dbReference type="ARBA" id="ARBA00022692"/>
    </source>
</evidence>
<gene>
    <name evidence="7" type="ORF">COZ26_03385</name>
</gene>
<evidence type="ECO:0000256" key="5">
    <source>
        <dbReference type="SAM" id="Phobius"/>
    </source>
</evidence>
<dbReference type="PANTHER" id="PTHR37422:SF13">
    <property type="entry name" value="LIPOPOLYSACCHARIDE BIOSYNTHESIS PROTEIN PA4999-RELATED"/>
    <property type="match status" value="1"/>
</dbReference>